<dbReference type="PANTHER" id="PTHR11669">
    <property type="entry name" value="REPLICATION FACTOR C / DNA POLYMERASE III GAMMA-TAU SUBUNIT"/>
    <property type="match status" value="1"/>
</dbReference>
<dbReference type="NCBIfam" id="TIGR00678">
    <property type="entry name" value="holB"/>
    <property type="match status" value="1"/>
</dbReference>
<keyword evidence="2" id="KW-1185">Reference proteome</keyword>
<dbReference type="PANTHER" id="PTHR11669:SF8">
    <property type="entry name" value="DNA POLYMERASE III SUBUNIT DELTA"/>
    <property type="match status" value="1"/>
</dbReference>
<dbReference type="InterPro" id="IPR004622">
    <property type="entry name" value="DNA_pol_HolB"/>
</dbReference>
<dbReference type="KEGG" id="ipa:Isop_0907"/>
<dbReference type="EMBL" id="CP002353">
    <property type="protein sequence ID" value="ADV61496.1"/>
    <property type="molecule type" value="Genomic_DNA"/>
</dbReference>
<dbReference type="AlphaFoldDB" id="E8R2Z2"/>
<dbReference type="FunCoup" id="E8R2Z2">
    <property type="interactions" value="126"/>
</dbReference>
<dbReference type="Gene3D" id="3.40.50.300">
    <property type="entry name" value="P-loop containing nucleotide triphosphate hydrolases"/>
    <property type="match status" value="1"/>
</dbReference>
<gene>
    <name evidence="1" type="ordered locus">Isop_0907</name>
</gene>
<dbReference type="Pfam" id="PF13177">
    <property type="entry name" value="DNA_pol3_delta2"/>
    <property type="match status" value="1"/>
</dbReference>
<dbReference type="STRING" id="575540.Isop_0907"/>
<dbReference type="eggNOG" id="COG2812">
    <property type="taxonomic scope" value="Bacteria"/>
</dbReference>
<protein>
    <submittedName>
        <fullName evidence="1">DNA polymerase III, delta prime subunit</fullName>
    </submittedName>
</protein>
<organism evidence="1 2">
    <name type="scientific">Isosphaera pallida (strain ATCC 43644 / DSM 9630 / IS1B)</name>
    <dbReference type="NCBI Taxonomy" id="575540"/>
    <lineage>
        <taxon>Bacteria</taxon>
        <taxon>Pseudomonadati</taxon>
        <taxon>Planctomycetota</taxon>
        <taxon>Planctomycetia</taxon>
        <taxon>Isosphaerales</taxon>
        <taxon>Isosphaeraceae</taxon>
        <taxon>Isosphaera</taxon>
    </lineage>
</organism>
<dbReference type="RefSeq" id="WP_013563785.1">
    <property type="nucleotide sequence ID" value="NC_014962.1"/>
</dbReference>
<name>E8R2Z2_ISOPI</name>
<sequence length="348" mass="38458">MPWGSIRGHDQVVETLRAVMHSGRVPHALIFAGPEGIGKNAFATRLAQALLCTRSPEHRLEPCGQCPSCLQVQAGSHPDLLRVAKPEDRSELPIQAMRELCRDLGLKPMSGHRRIAIIEDAQTMSDEAANAFLKTLEEPPPGAVLILLTTSTELMLDTILSRCRVIRFEPLNESDLADVLIDKGLAASPQEARRLAHWGDGSVERALGLADPSFLKARRELLDALAHPNGFDPSALARDLHEFIQEAGKEATLRRRRAALLLDELARFFRGVLWCNAGLVPPTPDPDDHAAIERLGTRLEPEIVFLLAERCLEAHYQLERMAYLPALWDALACDFDRLLHASASKSVQ</sequence>
<dbReference type="GO" id="GO:0008408">
    <property type="term" value="F:3'-5' exonuclease activity"/>
    <property type="evidence" value="ECO:0007669"/>
    <property type="project" value="InterPro"/>
</dbReference>
<reference key="1">
    <citation type="submission" date="2010-11" db="EMBL/GenBank/DDBJ databases">
        <title>The complete sequence of chromosome of Isophaera pallida ATCC 43644.</title>
        <authorList>
            <consortium name="US DOE Joint Genome Institute (JGI-PGF)"/>
            <person name="Lucas S."/>
            <person name="Copeland A."/>
            <person name="Lapidus A."/>
            <person name="Bruce D."/>
            <person name="Goodwin L."/>
            <person name="Pitluck S."/>
            <person name="Kyrpides N."/>
            <person name="Mavromatis K."/>
            <person name="Pagani I."/>
            <person name="Ivanova N."/>
            <person name="Saunders E."/>
            <person name="Brettin T."/>
            <person name="Detter J.C."/>
            <person name="Han C."/>
            <person name="Tapia R."/>
            <person name="Land M."/>
            <person name="Hauser L."/>
            <person name="Markowitz V."/>
            <person name="Cheng J.-F."/>
            <person name="Hugenholtz P."/>
            <person name="Woyke T."/>
            <person name="Wu D."/>
            <person name="Eisen J.A."/>
        </authorList>
    </citation>
    <scope>NUCLEOTIDE SEQUENCE</scope>
    <source>
        <strain>ATCC 43644</strain>
    </source>
</reference>
<proteinExistence type="predicted"/>
<dbReference type="GO" id="GO:0006261">
    <property type="term" value="P:DNA-templated DNA replication"/>
    <property type="evidence" value="ECO:0007669"/>
    <property type="project" value="TreeGrafter"/>
</dbReference>
<dbReference type="InParanoid" id="E8R2Z2"/>
<dbReference type="InterPro" id="IPR050238">
    <property type="entry name" value="DNA_Rep/Repair_Clamp_Loader"/>
</dbReference>
<evidence type="ECO:0000313" key="1">
    <source>
        <dbReference type="EMBL" id="ADV61496.1"/>
    </source>
</evidence>
<dbReference type="Proteomes" id="UP000008631">
    <property type="component" value="Chromosome"/>
</dbReference>
<dbReference type="InterPro" id="IPR027417">
    <property type="entry name" value="P-loop_NTPase"/>
</dbReference>
<evidence type="ECO:0000313" key="2">
    <source>
        <dbReference type="Proteomes" id="UP000008631"/>
    </source>
</evidence>
<dbReference type="OrthoDB" id="9810148at2"/>
<dbReference type="SUPFAM" id="SSF52540">
    <property type="entry name" value="P-loop containing nucleoside triphosphate hydrolases"/>
    <property type="match status" value="1"/>
</dbReference>
<accession>E8R2Z2</accession>
<dbReference type="HOGENOM" id="CLU_006229_4_0_0"/>
<reference evidence="1 2" key="2">
    <citation type="journal article" date="2011" name="Stand. Genomic Sci.">
        <title>Complete genome sequence of Isosphaera pallida type strain (IS1B).</title>
        <authorList>
            <consortium name="US DOE Joint Genome Institute (JGI-PGF)"/>
            <person name="Goker M."/>
            <person name="Cleland D."/>
            <person name="Saunders E."/>
            <person name="Lapidus A."/>
            <person name="Nolan M."/>
            <person name="Lucas S."/>
            <person name="Hammon N."/>
            <person name="Deshpande S."/>
            <person name="Cheng J.F."/>
            <person name="Tapia R."/>
            <person name="Han C."/>
            <person name="Goodwin L."/>
            <person name="Pitluck S."/>
            <person name="Liolios K."/>
            <person name="Pagani I."/>
            <person name="Ivanova N."/>
            <person name="Mavromatis K."/>
            <person name="Pati A."/>
            <person name="Chen A."/>
            <person name="Palaniappan K."/>
            <person name="Land M."/>
            <person name="Hauser L."/>
            <person name="Chang Y.J."/>
            <person name="Jeffries C.D."/>
            <person name="Detter J.C."/>
            <person name="Beck B."/>
            <person name="Woyke T."/>
            <person name="Bristow J."/>
            <person name="Eisen J.A."/>
            <person name="Markowitz V."/>
            <person name="Hugenholtz P."/>
            <person name="Kyrpides N.C."/>
            <person name="Klenk H.P."/>
        </authorList>
    </citation>
    <scope>NUCLEOTIDE SEQUENCE [LARGE SCALE GENOMIC DNA]</scope>
    <source>
        <strain evidence="2">ATCC 43644 / DSM 9630 / IS1B</strain>
    </source>
</reference>
<dbReference type="GO" id="GO:0003887">
    <property type="term" value="F:DNA-directed DNA polymerase activity"/>
    <property type="evidence" value="ECO:0007669"/>
    <property type="project" value="InterPro"/>
</dbReference>